<evidence type="ECO:0000256" key="4">
    <source>
        <dbReference type="ARBA" id="ARBA00022452"/>
    </source>
</evidence>
<keyword evidence="6" id="KW-0472">Membrane</keyword>
<proteinExistence type="inferred from homology"/>
<keyword evidence="5" id="KW-0812">Transmembrane</keyword>
<dbReference type="RefSeq" id="WP_313831281.1">
    <property type="nucleotide sequence ID" value="NZ_JAQOUE010000001.1"/>
</dbReference>
<dbReference type="Gene3D" id="1.20.1600.10">
    <property type="entry name" value="Outer membrane efflux proteins (OEP)"/>
    <property type="match status" value="1"/>
</dbReference>
<reference evidence="8 9" key="1">
    <citation type="journal article" date="2023" name="ISME J.">
        <title>Cultivation and genomic characterization of novel and ubiquitous marine nitrite-oxidizing bacteria from the Nitrospirales.</title>
        <authorList>
            <person name="Mueller A.J."/>
            <person name="Daebeler A."/>
            <person name="Herbold C.W."/>
            <person name="Kirkegaard R.H."/>
            <person name="Daims H."/>
        </authorList>
    </citation>
    <scope>NUCLEOTIDE SEQUENCE [LARGE SCALE GENOMIC DNA]</scope>
    <source>
        <strain evidence="8 9">EB</strain>
    </source>
</reference>
<evidence type="ECO:0000256" key="5">
    <source>
        <dbReference type="ARBA" id="ARBA00022692"/>
    </source>
</evidence>
<evidence type="ECO:0000256" key="7">
    <source>
        <dbReference type="ARBA" id="ARBA00023237"/>
    </source>
</evidence>
<keyword evidence="4" id="KW-1134">Transmembrane beta strand</keyword>
<dbReference type="Pfam" id="PF02321">
    <property type="entry name" value="OEP"/>
    <property type="match status" value="2"/>
</dbReference>
<accession>A0ABU3K3F1</accession>
<keyword evidence="9" id="KW-1185">Reference proteome</keyword>
<gene>
    <name evidence="8" type="ORF">PPG34_01085</name>
</gene>
<comment type="subcellular location">
    <subcellularLocation>
        <location evidence="1">Cell outer membrane</location>
    </subcellularLocation>
</comment>
<dbReference type="Proteomes" id="UP001250932">
    <property type="component" value="Unassembled WGS sequence"/>
</dbReference>
<dbReference type="InterPro" id="IPR003423">
    <property type="entry name" value="OMP_efflux"/>
</dbReference>
<evidence type="ECO:0000313" key="8">
    <source>
        <dbReference type="EMBL" id="MDT7040922.1"/>
    </source>
</evidence>
<evidence type="ECO:0000256" key="3">
    <source>
        <dbReference type="ARBA" id="ARBA00022448"/>
    </source>
</evidence>
<evidence type="ECO:0000256" key="2">
    <source>
        <dbReference type="ARBA" id="ARBA00007613"/>
    </source>
</evidence>
<name>A0ABU3K3F1_9BACT</name>
<dbReference type="EMBL" id="JAQOUE010000001">
    <property type="protein sequence ID" value="MDT7040922.1"/>
    <property type="molecule type" value="Genomic_DNA"/>
</dbReference>
<protein>
    <submittedName>
        <fullName evidence="8">TolC family protein</fullName>
    </submittedName>
</protein>
<dbReference type="PANTHER" id="PTHR30026:SF23">
    <property type="entry name" value="TO APRF-PUTATIVE OUTER MEMBRANE EFFLUX PROTEIN OR SECRETED ALKALINE PHOSPHATASE-RELATED"/>
    <property type="match status" value="1"/>
</dbReference>
<organism evidence="8 9">
    <name type="scientific">Candidatus Nitronereus thalassa</name>
    <dbReference type="NCBI Taxonomy" id="3020898"/>
    <lineage>
        <taxon>Bacteria</taxon>
        <taxon>Pseudomonadati</taxon>
        <taxon>Nitrospirota</taxon>
        <taxon>Nitrospiria</taxon>
        <taxon>Nitrospirales</taxon>
        <taxon>Nitrospiraceae</taxon>
        <taxon>Candidatus Nitronereus</taxon>
    </lineage>
</organism>
<comment type="caution">
    <text evidence="8">The sequence shown here is derived from an EMBL/GenBank/DDBJ whole genome shotgun (WGS) entry which is preliminary data.</text>
</comment>
<keyword evidence="3" id="KW-0813">Transport</keyword>
<dbReference type="PANTHER" id="PTHR30026">
    <property type="entry name" value="OUTER MEMBRANE PROTEIN TOLC"/>
    <property type="match status" value="1"/>
</dbReference>
<sequence length="529" mass="59049">MKNSHLLYGLCCKVGFLFFVLLAGLSPTWAAPLEPESMDSFNVESLLDDDGVVTISLKDVVLQALEHNLDITVSRQSRDVRVTDILFEQAKFDPTVEMSARYDRSIVPLNRPVFGFGGVTQGAEPDNFDQNDTQASLGLTQKLYSGGTYDMALDTNRNSVAGSSSFLFNPGYTANFLVNFTQPLLRDFGAKVNQTAIHIAQNSVQVEHYTFVREVLEVIAEVEQAYWELVFARENESVFREALTAAKELLASNRAKVKAGVMADVEVLQAKTGVANRVEQILVAQKAVRDQEDQLRQLISPTEEELRQTLVLVPLDRPAQDRDASLWGHAVDAALQHRPEILQAKTNIESSTLNTSLAKNKLLPRLEFQGSVGLSGLGKEVGDTLDRTRSTDFYNLGAGMVLSYPLGNRSAQSQYRRRQLEADQAKSTLQNVRRQVIVDSKEAVRRVKTDLKRMATTRIARKLAERQRAAEQERLNLGLSTTRQVLEFQRDEAIARVNALRAIVDYNQSLANLNRMTVATLDKYAISLR</sequence>
<dbReference type="SUPFAM" id="SSF56954">
    <property type="entry name" value="Outer membrane efflux proteins (OEP)"/>
    <property type="match status" value="1"/>
</dbReference>
<dbReference type="InterPro" id="IPR051906">
    <property type="entry name" value="TolC-like"/>
</dbReference>
<evidence type="ECO:0000256" key="6">
    <source>
        <dbReference type="ARBA" id="ARBA00023136"/>
    </source>
</evidence>
<keyword evidence="7" id="KW-0998">Cell outer membrane</keyword>
<evidence type="ECO:0000313" key="9">
    <source>
        <dbReference type="Proteomes" id="UP001250932"/>
    </source>
</evidence>
<evidence type="ECO:0000256" key="1">
    <source>
        <dbReference type="ARBA" id="ARBA00004442"/>
    </source>
</evidence>
<comment type="similarity">
    <text evidence="2">Belongs to the outer membrane factor (OMF) (TC 1.B.17) family.</text>
</comment>